<evidence type="ECO:0000313" key="5">
    <source>
        <dbReference type="Proteomes" id="UP000499080"/>
    </source>
</evidence>
<dbReference type="PANTHER" id="PTHR19303:SF27">
    <property type="entry name" value="HTH CENPB-TYPE DOMAIN-CONTAINING PROTEIN"/>
    <property type="match status" value="1"/>
</dbReference>
<dbReference type="InterPro" id="IPR006600">
    <property type="entry name" value="HTH_CenpB_DNA-bd_dom"/>
</dbReference>
<dbReference type="SUPFAM" id="SSF46689">
    <property type="entry name" value="Homeodomain-like"/>
    <property type="match status" value="1"/>
</dbReference>
<dbReference type="SMART" id="SM00674">
    <property type="entry name" value="CENPB"/>
    <property type="match status" value="1"/>
</dbReference>
<dbReference type="InterPro" id="IPR009057">
    <property type="entry name" value="Homeodomain-like_sf"/>
</dbReference>
<organism evidence="4 5">
    <name type="scientific">Araneus ventricosus</name>
    <name type="common">Orbweaver spider</name>
    <name type="synonym">Epeira ventricosa</name>
    <dbReference type="NCBI Taxonomy" id="182803"/>
    <lineage>
        <taxon>Eukaryota</taxon>
        <taxon>Metazoa</taxon>
        <taxon>Ecdysozoa</taxon>
        <taxon>Arthropoda</taxon>
        <taxon>Chelicerata</taxon>
        <taxon>Arachnida</taxon>
        <taxon>Araneae</taxon>
        <taxon>Araneomorphae</taxon>
        <taxon>Entelegynae</taxon>
        <taxon>Araneoidea</taxon>
        <taxon>Araneidae</taxon>
        <taxon>Araneus</taxon>
    </lineage>
</organism>
<protein>
    <submittedName>
        <fullName evidence="4">Tigger transposable element-derived protein 1</fullName>
    </submittedName>
</protein>
<dbReference type="GO" id="GO:0005634">
    <property type="term" value="C:nucleus"/>
    <property type="evidence" value="ECO:0007669"/>
    <property type="project" value="UniProtKB-SubCell"/>
</dbReference>
<comment type="subcellular location">
    <subcellularLocation>
        <location evidence="1">Nucleus</location>
    </subcellularLocation>
</comment>
<dbReference type="InterPro" id="IPR050863">
    <property type="entry name" value="CenT-Element_Derived"/>
</dbReference>
<dbReference type="Gene3D" id="1.10.10.60">
    <property type="entry name" value="Homeodomain-like"/>
    <property type="match status" value="1"/>
</dbReference>
<evidence type="ECO:0000256" key="2">
    <source>
        <dbReference type="ARBA" id="ARBA00023125"/>
    </source>
</evidence>
<proteinExistence type="predicted"/>
<gene>
    <name evidence="4" type="primary">TIGD1_61</name>
    <name evidence="4" type="ORF">AVEN_151040_1</name>
</gene>
<evidence type="ECO:0000259" key="3">
    <source>
        <dbReference type="PROSITE" id="PS51253"/>
    </source>
</evidence>
<dbReference type="PROSITE" id="PS51253">
    <property type="entry name" value="HTH_CENPB"/>
    <property type="match status" value="1"/>
</dbReference>
<comment type="caution">
    <text evidence="4">The sequence shown here is derived from an EMBL/GenBank/DDBJ whole genome shotgun (WGS) entry which is preliminary data.</text>
</comment>
<keyword evidence="5" id="KW-1185">Reference proteome</keyword>
<evidence type="ECO:0000256" key="1">
    <source>
        <dbReference type="ARBA" id="ARBA00004123"/>
    </source>
</evidence>
<keyword evidence="2" id="KW-0238">DNA-binding</keyword>
<dbReference type="Pfam" id="PF03221">
    <property type="entry name" value="HTH_Tnp_Tc5"/>
    <property type="match status" value="1"/>
</dbReference>
<accession>A0A4Y2IAY5</accession>
<dbReference type="Pfam" id="PF03184">
    <property type="entry name" value="DDE_1"/>
    <property type="match status" value="1"/>
</dbReference>
<feature type="domain" description="HTH CENPB-type" evidence="3">
    <location>
        <begin position="1"/>
        <end position="72"/>
    </location>
</feature>
<evidence type="ECO:0000313" key="4">
    <source>
        <dbReference type="EMBL" id="GBM74592.1"/>
    </source>
</evidence>
<dbReference type="Proteomes" id="UP000499080">
    <property type="component" value="Unassembled WGS sequence"/>
</dbReference>
<dbReference type="InterPro" id="IPR004875">
    <property type="entry name" value="DDE_SF_endonuclease_dom"/>
</dbReference>
<reference evidence="4 5" key="1">
    <citation type="journal article" date="2019" name="Sci. Rep.">
        <title>Orb-weaving spider Araneus ventricosus genome elucidates the spidroin gene catalogue.</title>
        <authorList>
            <person name="Kono N."/>
            <person name="Nakamura H."/>
            <person name="Ohtoshi R."/>
            <person name="Moran D.A.P."/>
            <person name="Shinohara A."/>
            <person name="Yoshida Y."/>
            <person name="Fujiwara M."/>
            <person name="Mori M."/>
            <person name="Tomita M."/>
            <person name="Arakawa K."/>
        </authorList>
    </citation>
    <scope>NUCLEOTIDE SEQUENCE [LARGE SCALE GENOMIC DNA]</scope>
</reference>
<dbReference type="AlphaFoldDB" id="A0A4Y2IAY5"/>
<sequence length="247" mass="28021">MEKLLMVWVTEKQLKSDTLTQGIICEKARAIYGDLLNQTPRTSTDEASEDSFKASRGWFANFKKRTGIHSVVRHGEAASSDVKAAEDYLKTFSELIEANGYIPQQVFNCDETGLLWKKMPNRTYITAEEKIMPGHKPMKDRLTLALCANASGDCKIKPLLVHHSENPRAFSTIEIKEILGMWERVSQFVEKKHPEKVATGRASELFNDTFLSILQGRKKQTSLDSLFFFLNRAKKAKTSEEKSSDKI</sequence>
<dbReference type="EMBL" id="BGPR01002505">
    <property type="protein sequence ID" value="GBM74592.1"/>
    <property type="molecule type" value="Genomic_DNA"/>
</dbReference>
<dbReference type="OrthoDB" id="125347at2759"/>
<dbReference type="GO" id="GO:0003677">
    <property type="term" value="F:DNA binding"/>
    <property type="evidence" value="ECO:0007669"/>
    <property type="project" value="UniProtKB-KW"/>
</dbReference>
<dbReference type="PANTHER" id="PTHR19303">
    <property type="entry name" value="TRANSPOSON"/>
    <property type="match status" value="1"/>
</dbReference>
<name>A0A4Y2IAY5_ARAVE</name>